<feature type="non-terminal residue" evidence="1">
    <location>
        <position position="1"/>
    </location>
</feature>
<dbReference type="AlphaFoldDB" id="A0A1X2HX87"/>
<feature type="non-terminal residue" evidence="1">
    <location>
        <position position="62"/>
    </location>
</feature>
<evidence type="ECO:0000313" key="2">
    <source>
        <dbReference type="Proteomes" id="UP000242180"/>
    </source>
</evidence>
<dbReference type="Proteomes" id="UP000242180">
    <property type="component" value="Unassembled WGS sequence"/>
</dbReference>
<dbReference type="CDD" id="cd22191">
    <property type="entry name" value="DPBB_RlpA_EXP_N-like"/>
    <property type="match status" value="1"/>
</dbReference>
<proteinExistence type="predicted"/>
<dbReference type="OrthoDB" id="406505at2759"/>
<accession>A0A1X2HX87</accession>
<protein>
    <recommendedName>
        <fullName evidence="3">RlpA-like double-psi beta-barrel-protein domain-containing protein-containing protein</fullName>
    </recommendedName>
</protein>
<keyword evidence="2" id="KW-1185">Reference proteome</keyword>
<dbReference type="SUPFAM" id="SSF50685">
    <property type="entry name" value="Barwin-like endoglucanases"/>
    <property type="match status" value="1"/>
</dbReference>
<dbReference type="STRING" id="13706.A0A1X2HX87"/>
<comment type="caution">
    <text evidence="1">The sequence shown here is derived from an EMBL/GenBank/DDBJ whole genome shotgun (WGS) entry which is preliminary data.</text>
</comment>
<dbReference type="Gene3D" id="2.40.40.10">
    <property type="entry name" value="RlpA-like domain"/>
    <property type="match status" value="1"/>
</dbReference>
<reference evidence="1 2" key="1">
    <citation type="submission" date="2016-07" db="EMBL/GenBank/DDBJ databases">
        <title>Pervasive Adenine N6-methylation of Active Genes in Fungi.</title>
        <authorList>
            <consortium name="DOE Joint Genome Institute"/>
            <person name="Mondo S.J."/>
            <person name="Dannebaum R.O."/>
            <person name="Kuo R.C."/>
            <person name="Labutti K."/>
            <person name="Haridas S."/>
            <person name="Kuo A."/>
            <person name="Salamov A."/>
            <person name="Ahrendt S.R."/>
            <person name="Lipzen A."/>
            <person name="Sullivan W."/>
            <person name="Andreopoulos W.B."/>
            <person name="Clum A."/>
            <person name="Lindquist E."/>
            <person name="Daum C."/>
            <person name="Ramamoorthy G.K."/>
            <person name="Gryganskyi A."/>
            <person name="Culley D."/>
            <person name="Magnuson J.K."/>
            <person name="James T.Y."/>
            <person name="O'Malley M.A."/>
            <person name="Stajich J.E."/>
            <person name="Spatafora J.W."/>
            <person name="Visel A."/>
            <person name="Grigoriev I.V."/>
        </authorList>
    </citation>
    <scope>NUCLEOTIDE SEQUENCE [LARGE SCALE GENOMIC DNA]</scope>
    <source>
        <strain evidence="1 2">NRRL 2496</strain>
    </source>
</reference>
<gene>
    <name evidence="1" type="ORF">BCR43DRAFT_419472</name>
</gene>
<evidence type="ECO:0000313" key="1">
    <source>
        <dbReference type="EMBL" id="ORZ03698.1"/>
    </source>
</evidence>
<evidence type="ECO:0008006" key="3">
    <source>
        <dbReference type="Google" id="ProtNLM"/>
    </source>
</evidence>
<sequence length="62" mass="6600">GSGSCGQTDTDNEYVVAVNKAQMHNGPNPNNNKKCEKMVYIEGAKGNCKARIVDTCPKCPNG</sequence>
<dbReference type="InParanoid" id="A0A1X2HX87"/>
<dbReference type="EMBL" id="MCGN01000001">
    <property type="protein sequence ID" value="ORZ03698.1"/>
    <property type="molecule type" value="Genomic_DNA"/>
</dbReference>
<organism evidence="1 2">
    <name type="scientific">Syncephalastrum racemosum</name>
    <name type="common">Filamentous fungus</name>
    <dbReference type="NCBI Taxonomy" id="13706"/>
    <lineage>
        <taxon>Eukaryota</taxon>
        <taxon>Fungi</taxon>
        <taxon>Fungi incertae sedis</taxon>
        <taxon>Mucoromycota</taxon>
        <taxon>Mucoromycotina</taxon>
        <taxon>Mucoromycetes</taxon>
        <taxon>Mucorales</taxon>
        <taxon>Syncephalastraceae</taxon>
        <taxon>Syncephalastrum</taxon>
    </lineage>
</organism>
<dbReference type="InterPro" id="IPR036908">
    <property type="entry name" value="RlpA-like_sf"/>
</dbReference>
<name>A0A1X2HX87_SYNRA</name>